<sequence>MKNLFTAFRLLTITTLISVSFLSCNNDDYDDDDYKRTHGNYTNRNKHPNEVLPPGCHWEWDDNHWERDCD</sequence>
<evidence type="ECO:0000313" key="2">
    <source>
        <dbReference type="EMBL" id="AZQ60781.1"/>
    </source>
</evidence>
<dbReference type="Proteomes" id="UP000267268">
    <property type="component" value="Chromosome 1"/>
</dbReference>
<keyword evidence="1" id="KW-0732">Signal</keyword>
<reference evidence="2 3" key="1">
    <citation type="submission" date="2018-12" db="EMBL/GenBank/DDBJ databases">
        <title>Flammeovirga pectinis sp. nov., isolated from the gut of the Korean scallop, Patinopecten yessoensis.</title>
        <authorList>
            <person name="Bae J.-W."/>
            <person name="Jeong Y.-S."/>
            <person name="Kang W."/>
        </authorList>
    </citation>
    <scope>NUCLEOTIDE SEQUENCE [LARGE SCALE GENOMIC DNA]</scope>
    <source>
        <strain evidence="2 3">L12M1</strain>
    </source>
</reference>
<keyword evidence="3" id="KW-1185">Reference proteome</keyword>
<protein>
    <recommendedName>
        <fullName evidence="4">Lipoprotein</fullName>
    </recommendedName>
</protein>
<evidence type="ECO:0008006" key="4">
    <source>
        <dbReference type="Google" id="ProtNLM"/>
    </source>
</evidence>
<organism evidence="2 3">
    <name type="scientific">Flammeovirga pectinis</name>
    <dbReference type="NCBI Taxonomy" id="2494373"/>
    <lineage>
        <taxon>Bacteria</taxon>
        <taxon>Pseudomonadati</taxon>
        <taxon>Bacteroidota</taxon>
        <taxon>Cytophagia</taxon>
        <taxon>Cytophagales</taxon>
        <taxon>Flammeovirgaceae</taxon>
        <taxon>Flammeovirga</taxon>
    </lineage>
</organism>
<feature type="chain" id="PRO_5019212695" description="Lipoprotein" evidence="1">
    <location>
        <begin position="26"/>
        <end position="70"/>
    </location>
</feature>
<feature type="signal peptide" evidence="1">
    <location>
        <begin position="1"/>
        <end position="25"/>
    </location>
</feature>
<proteinExistence type="predicted"/>
<accession>A0A3S9NXU5</accession>
<dbReference type="KEGG" id="fll:EI427_00710"/>
<dbReference type="PROSITE" id="PS51257">
    <property type="entry name" value="PROKAR_LIPOPROTEIN"/>
    <property type="match status" value="1"/>
</dbReference>
<dbReference type="EMBL" id="CP034562">
    <property type="protein sequence ID" value="AZQ60781.1"/>
    <property type="molecule type" value="Genomic_DNA"/>
</dbReference>
<name>A0A3S9NXU5_9BACT</name>
<evidence type="ECO:0000256" key="1">
    <source>
        <dbReference type="SAM" id="SignalP"/>
    </source>
</evidence>
<dbReference type="AlphaFoldDB" id="A0A3S9NXU5"/>
<dbReference type="RefSeq" id="WP_126610740.1">
    <property type="nucleotide sequence ID" value="NZ_CP034562.1"/>
</dbReference>
<evidence type="ECO:0000313" key="3">
    <source>
        <dbReference type="Proteomes" id="UP000267268"/>
    </source>
</evidence>
<gene>
    <name evidence="2" type="ORF">EI427_00710</name>
</gene>